<dbReference type="AlphaFoldDB" id="A0A6G1L038"/>
<keyword evidence="3" id="KW-1185">Reference proteome</keyword>
<evidence type="ECO:0000313" key="3">
    <source>
        <dbReference type="Proteomes" id="UP000799436"/>
    </source>
</evidence>
<accession>A0A6G1L038</accession>
<protein>
    <submittedName>
        <fullName evidence="2">Uncharacterized protein</fullName>
    </submittedName>
</protein>
<sequence>MPKPNLITIMRQNNKIFVGSPVPRTALFALYTTRSTFDRFLTLQRTASNSAFLSHAHDRQKSFHMYNSKFVQKKSPSGSPSRGTSVQMSRPFRHQKACRKAKGVSNFLESKSNTRRLHVLLDPVEELLVACSRLGRVGFDRKDIVTHLAVSPRRDDDI</sequence>
<feature type="region of interest" description="Disordered" evidence="1">
    <location>
        <begin position="71"/>
        <end position="95"/>
    </location>
</feature>
<reference evidence="2" key="1">
    <citation type="journal article" date="2020" name="Stud. Mycol.">
        <title>101 Dothideomycetes genomes: a test case for predicting lifestyles and emergence of pathogens.</title>
        <authorList>
            <person name="Haridas S."/>
            <person name="Albert R."/>
            <person name="Binder M."/>
            <person name="Bloem J."/>
            <person name="Labutti K."/>
            <person name="Salamov A."/>
            <person name="Andreopoulos B."/>
            <person name="Baker S."/>
            <person name="Barry K."/>
            <person name="Bills G."/>
            <person name="Bluhm B."/>
            <person name="Cannon C."/>
            <person name="Castanera R."/>
            <person name="Culley D."/>
            <person name="Daum C."/>
            <person name="Ezra D."/>
            <person name="Gonzalez J."/>
            <person name="Henrissat B."/>
            <person name="Kuo A."/>
            <person name="Liang C."/>
            <person name="Lipzen A."/>
            <person name="Lutzoni F."/>
            <person name="Magnuson J."/>
            <person name="Mondo S."/>
            <person name="Nolan M."/>
            <person name="Ohm R."/>
            <person name="Pangilinan J."/>
            <person name="Park H.-J."/>
            <person name="Ramirez L."/>
            <person name="Alfaro M."/>
            <person name="Sun H."/>
            <person name="Tritt A."/>
            <person name="Yoshinaga Y."/>
            <person name="Zwiers L.-H."/>
            <person name="Turgeon B."/>
            <person name="Goodwin S."/>
            <person name="Spatafora J."/>
            <person name="Crous P."/>
            <person name="Grigoriev I."/>
        </authorList>
    </citation>
    <scope>NUCLEOTIDE SEQUENCE</scope>
    <source>
        <strain evidence="2">CBS 116005</strain>
    </source>
</reference>
<dbReference type="Proteomes" id="UP000799436">
    <property type="component" value="Unassembled WGS sequence"/>
</dbReference>
<dbReference type="EMBL" id="ML995874">
    <property type="protein sequence ID" value="KAF2766293.1"/>
    <property type="molecule type" value="Genomic_DNA"/>
</dbReference>
<evidence type="ECO:0000256" key="1">
    <source>
        <dbReference type="SAM" id="MobiDB-lite"/>
    </source>
</evidence>
<proteinExistence type="predicted"/>
<feature type="compositionally biased region" description="Polar residues" evidence="1">
    <location>
        <begin position="74"/>
        <end position="88"/>
    </location>
</feature>
<organism evidence="2 3">
    <name type="scientific">Teratosphaeria nubilosa</name>
    <dbReference type="NCBI Taxonomy" id="161662"/>
    <lineage>
        <taxon>Eukaryota</taxon>
        <taxon>Fungi</taxon>
        <taxon>Dikarya</taxon>
        <taxon>Ascomycota</taxon>
        <taxon>Pezizomycotina</taxon>
        <taxon>Dothideomycetes</taxon>
        <taxon>Dothideomycetidae</taxon>
        <taxon>Mycosphaerellales</taxon>
        <taxon>Teratosphaeriaceae</taxon>
        <taxon>Teratosphaeria</taxon>
    </lineage>
</organism>
<gene>
    <name evidence="2" type="ORF">EJ03DRAFT_182623</name>
</gene>
<evidence type="ECO:0000313" key="2">
    <source>
        <dbReference type="EMBL" id="KAF2766293.1"/>
    </source>
</evidence>
<name>A0A6G1L038_9PEZI</name>